<evidence type="ECO:0000259" key="7">
    <source>
        <dbReference type="PROSITE" id="PS50865"/>
    </source>
</evidence>
<dbReference type="Gene3D" id="6.10.140.2220">
    <property type="match status" value="1"/>
</dbReference>
<dbReference type="InterPro" id="IPR001214">
    <property type="entry name" value="SET_dom"/>
</dbReference>
<evidence type="ECO:0000313" key="8">
    <source>
        <dbReference type="EMBL" id="OJT01751.1"/>
    </source>
</evidence>
<feature type="domain" description="SET" evidence="6">
    <location>
        <begin position="132"/>
        <end position="388"/>
    </location>
</feature>
<keyword evidence="9" id="KW-1185">Reference proteome</keyword>
<dbReference type="Gene3D" id="2.170.270.10">
    <property type="entry name" value="SET domain"/>
    <property type="match status" value="1"/>
</dbReference>
<dbReference type="Proteomes" id="UP000184267">
    <property type="component" value="Unassembled WGS sequence"/>
</dbReference>
<dbReference type="SUPFAM" id="SSF144232">
    <property type="entry name" value="HIT/MYND zinc finger-like"/>
    <property type="match status" value="1"/>
</dbReference>
<dbReference type="GO" id="GO:0005634">
    <property type="term" value="C:nucleus"/>
    <property type="evidence" value="ECO:0007669"/>
    <property type="project" value="TreeGrafter"/>
</dbReference>
<evidence type="ECO:0000256" key="4">
    <source>
        <dbReference type="PROSITE-ProRule" id="PRU00134"/>
    </source>
</evidence>
<dbReference type="GO" id="GO:0032259">
    <property type="term" value="P:methylation"/>
    <property type="evidence" value="ECO:0007669"/>
    <property type="project" value="UniProtKB-KW"/>
</dbReference>
<proteinExistence type="predicted"/>
<keyword evidence="2 4" id="KW-0863">Zinc-finger</keyword>
<evidence type="ECO:0000259" key="6">
    <source>
        <dbReference type="PROSITE" id="PS50280"/>
    </source>
</evidence>
<dbReference type="STRING" id="154538.A0A1M2V2C4"/>
<keyword evidence="1" id="KW-0479">Metal-binding</keyword>
<name>A0A1M2V2C4_TRAPU</name>
<dbReference type="OMA" id="CSHRERF"/>
<dbReference type="InterPro" id="IPR050869">
    <property type="entry name" value="H3K4_H4K5_MeTrfase"/>
</dbReference>
<dbReference type="Pfam" id="PF00856">
    <property type="entry name" value="SET"/>
    <property type="match status" value="1"/>
</dbReference>
<sequence length="664" mass="71146">MSFGKLKSARKAKEFHSYVKPDGSSLSDAEGLTASLNTAPASDSTEQIEQLAGSGANTEPDQMQHTSAHPAQTPRTDEVPYGSLAEESQEVQPDLKPAPSTVPGKAPDGPVQRNAETTTPVPLNDCHISLPASLQIRESSRHGRGIYTNTALQAGTVVMSIVPHVSVLSTSYLDQHCSACAASATESGLKRCPKCKTVYYCDKACQDRDWAWHKHECSALQTWAASAPSPDVMIPSDAVRCLGRILWGSQKEGPDSTWAREIRMMQSNRASVHSSSVEDHTYLAHSLVRYLGVRAPADLQPFSLSSASDLVDLISRFTTNTFTLTSASLSPIGICVAPTVAFANHSCSPNAVIVFPRAQGTPASKEPSLNLVALRDIAPGKEVRISYVDTTLPKDLRQKELTEVYNFTCQCKLCTKPPTVDPRESLWCPKKCGGTCPLPTEEDNLFRCTKCGAGVTNVDAVLDAARIGQEALDKATSLQFRGELSLRSKGYNATQLTTNIIPILVSTGLTPSAHPLLAMTRLHQELLIASLPTSLSQESLDEVIRTAAKYNAGLQPILPKGHPIRAIALAELGKLLAVDEPASLASPAQASMFPPSGPPRLKLAYESLVRAHEELLVGFGKANGGGHVGRDVRDAIARLEKEIGVWTSGIKNALEDSVLAQRAG</sequence>
<feature type="region of interest" description="Disordered" evidence="5">
    <location>
        <begin position="1"/>
        <end position="124"/>
    </location>
</feature>
<dbReference type="OrthoDB" id="265717at2759"/>
<feature type="compositionally biased region" description="Polar residues" evidence="5">
    <location>
        <begin position="55"/>
        <end position="74"/>
    </location>
</feature>
<feature type="compositionally biased region" description="Polar residues" evidence="5">
    <location>
        <begin position="34"/>
        <end position="48"/>
    </location>
</feature>
<dbReference type="GO" id="GO:0008168">
    <property type="term" value="F:methyltransferase activity"/>
    <property type="evidence" value="ECO:0007669"/>
    <property type="project" value="UniProtKB-KW"/>
</dbReference>
<dbReference type="Gene3D" id="1.10.220.160">
    <property type="match status" value="1"/>
</dbReference>
<dbReference type="InterPro" id="IPR002893">
    <property type="entry name" value="Znf_MYND"/>
</dbReference>
<keyword evidence="3" id="KW-0862">Zinc</keyword>
<comment type="caution">
    <text evidence="8">The sequence shown here is derived from an EMBL/GenBank/DDBJ whole genome shotgun (WGS) entry which is preliminary data.</text>
</comment>
<dbReference type="SMART" id="SM00317">
    <property type="entry name" value="SET"/>
    <property type="match status" value="1"/>
</dbReference>
<reference evidence="8 9" key="1">
    <citation type="submission" date="2016-10" db="EMBL/GenBank/DDBJ databases">
        <title>Genome sequence of the basidiomycete white-rot fungus Trametes pubescens.</title>
        <authorList>
            <person name="Makela M.R."/>
            <person name="Granchi Z."/>
            <person name="Peng M."/>
            <person name="De Vries R.P."/>
            <person name="Grigoriev I."/>
            <person name="Riley R."/>
            <person name="Hilden K."/>
        </authorList>
    </citation>
    <scope>NUCLEOTIDE SEQUENCE [LARGE SCALE GENOMIC DNA]</scope>
    <source>
        <strain evidence="8 9">FBCC735</strain>
    </source>
</reference>
<evidence type="ECO:0000256" key="5">
    <source>
        <dbReference type="SAM" id="MobiDB-lite"/>
    </source>
</evidence>
<dbReference type="PANTHER" id="PTHR12197:SF251">
    <property type="entry name" value="EG:BACR7C10.4 PROTEIN"/>
    <property type="match status" value="1"/>
</dbReference>
<evidence type="ECO:0000256" key="3">
    <source>
        <dbReference type="ARBA" id="ARBA00022833"/>
    </source>
</evidence>
<dbReference type="SUPFAM" id="SSF82199">
    <property type="entry name" value="SET domain"/>
    <property type="match status" value="1"/>
</dbReference>
<keyword evidence="8" id="KW-0808">Transferase</keyword>
<accession>A0A1M2V2C4</accession>
<protein>
    <submittedName>
        <fullName evidence="8">N-lysine methyltransferase SMYD2</fullName>
    </submittedName>
</protein>
<feature type="domain" description="MYND-type" evidence="7">
    <location>
        <begin position="177"/>
        <end position="217"/>
    </location>
</feature>
<dbReference type="EMBL" id="MNAD01001723">
    <property type="protein sequence ID" value="OJT01751.1"/>
    <property type="molecule type" value="Genomic_DNA"/>
</dbReference>
<dbReference type="InterPro" id="IPR046341">
    <property type="entry name" value="SET_dom_sf"/>
</dbReference>
<dbReference type="PANTHER" id="PTHR12197">
    <property type="entry name" value="HISTONE-LYSINE N-METHYLTRANSFERASE SMYD"/>
    <property type="match status" value="1"/>
</dbReference>
<dbReference type="PROSITE" id="PS50280">
    <property type="entry name" value="SET"/>
    <property type="match status" value="1"/>
</dbReference>
<evidence type="ECO:0000256" key="2">
    <source>
        <dbReference type="ARBA" id="ARBA00022771"/>
    </source>
</evidence>
<evidence type="ECO:0000313" key="9">
    <source>
        <dbReference type="Proteomes" id="UP000184267"/>
    </source>
</evidence>
<dbReference type="Pfam" id="PF01753">
    <property type="entry name" value="zf-MYND"/>
    <property type="match status" value="1"/>
</dbReference>
<keyword evidence="8" id="KW-0489">Methyltransferase</keyword>
<evidence type="ECO:0000256" key="1">
    <source>
        <dbReference type="ARBA" id="ARBA00022723"/>
    </source>
</evidence>
<dbReference type="PROSITE" id="PS50865">
    <property type="entry name" value="ZF_MYND_2"/>
    <property type="match status" value="1"/>
</dbReference>
<organism evidence="8 9">
    <name type="scientific">Trametes pubescens</name>
    <name type="common">White-rot fungus</name>
    <dbReference type="NCBI Taxonomy" id="154538"/>
    <lineage>
        <taxon>Eukaryota</taxon>
        <taxon>Fungi</taxon>
        <taxon>Dikarya</taxon>
        <taxon>Basidiomycota</taxon>
        <taxon>Agaricomycotina</taxon>
        <taxon>Agaricomycetes</taxon>
        <taxon>Polyporales</taxon>
        <taxon>Polyporaceae</taxon>
        <taxon>Trametes</taxon>
    </lineage>
</organism>
<gene>
    <name evidence="8" type="ORF">TRAPUB_7807</name>
</gene>
<dbReference type="AlphaFoldDB" id="A0A1M2V2C4"/>
<dbReference type="GO" id="GO:0008270">
    <property type="term" value="F:zinc ion binding"/>
    <property type="evidence" value="ECO:0007669"/>
    <property type="project" value="UniProtKB-KW"/>
</dbReference>